<evidence type="ECO:0000313" key="2">
    <source>
        <dbReference type="Proteomes" id="UP000250369"/>
    </source>
</evidence>
<proteinExistence type="predicted"/>
<reference evidence="1 2" key="1">
    <citation type="journal article" date="2009" name="Int. J. Syst. Evol. Microbiol.">
        <title>Paenibacillus contaminans sp. nov., isolated from a contaminated laboratory plate.</title>
        <authorList>
            <person name="Chou J.H."/>
            <person name="Lee J.H."/>
            <person name="Lin M.C."/>
            <person name="Chang P.S."/>
            <person name="Arun A.B."/>
            <person name="Young C.C."/>
            <person name="Chen W.M."/>
        </authorList>
    </citation>
    <scope>NUCLEOTIDE SEQUENCE [LARGE SCALE GENOMIC DNA]</scope>
    <source>
        <strain evidence="1 2">CKOBP-6</strain>
    </source>
</reference>
<gene>
    <name evidence="1" type="ORF">DQG23_04350</name>
</gene>
<dbReference type="EMBL" id="QMFB01000002">
    <property type="protein sequence ID" value="RAV22597.1"/>
    <property type="molecule type" value="Genomic_DNA"/>
</dbReference>
<dbReference type="InterPro" id="IPR026838">
    <property type="entry name" value="YheC/D"/>
</dbReference>
<evidence type="ECO:0000313" key="1">
    <source>
        <dbReference type="EMBL" id="RAV22597.1"/>
    </source>
</evidence>
<keyword evidence="2" id="KW-1185">Reference proteome</keyword>
<dbReference type="Proteomes" id="UP000250369">
    <property type="component" value="Unassembled WGS sequence"/>
</dbReference>
<dbReference type="OrthoDB" id="7869153at2"/>
<organism evidence="1 2">
    <name type="scientific">Paenibacillus contaminans</name>
    <dbReference type="NCBI Taxonomy" id="450362"/>
    <lineage>
        <taxon>Bacteria</taxon>
        <taxon>Bacillati</taxon>
        <taxon>Bacillota</taxon>
        <taxon>Bacilli</taxon>
        <taxon>Bacillales</taxon>
        <taxon>Paenibacillaceae</taxon>
        <taxon>Paenibacillus</taxon>
    </lineage>
</organism>
<name>A0A329MY62_9BACL</name>
<comment type="caution">
    <text evidence="1">The sequence shown here is derived from an EMBL/GenBank/DDBJ whole genome shotgun (WGS) entry which is preliminary data.</text>
</comment>
<sequence>MQEAPEHTLAILTTHDEDRPFKGNHLNFIDLIAKGKELGTFVYVVTVKDMRMSGKRVPGYTYDEETKNWTHQMLPLPNVVYNRIPTRTDELQSDVQQTIEACLRSSQVRLFNPSFFNKWTLFEWLSKAKTTKKFIPATKRLSQSVELDSLLQQHPIVYLKPVRGKAGKGIMKVERIGARTKLPYLLTMQNDKASVVTRHPHLGHLWNKLKTMMTSEEYIVQQGISLASFNKRPFDLRVLVQKNHLGQWSLTGIGARVAGKQSITTHVPRGGRIDEPEKLLNAVFGPELTKSIFVRVKTAAFAIARQIEKASGHILGEMSMDLGIDGAGQIWFFEANSRPMKFDEPDIRKKSLERIIQYSQFLVKSRKKK</sequence>
<dbReference type="SUPFAM" id="SSF56059">
    <property type="entry name" value="Glutathione synthetase ATP-binding domain-like"/>
    <property type="match status" value="1"/>
</dbReference>
<dbReference type="AlphaFoldDB" id="A0A329MY62"/>
<dbReference type="Pfam" id="PF14398">
    <property type="entry name" value="ATPgrasp_YheCD"/>
    <property type="match status" value="1"/>
</dbReference>
<accession>A0A329MY62</accession>
<protein>
    <submittedName>
        <fullName evidence="1">YheC/YheD family protein</fullName>
    </submittedName>
</protein>